<dbReference type="NCBIfam" id="TIGR00377">
    <property type="entry name" value="ant_ant_sig"/>
    <property type="match status" value="1"/>
</dbReference>
<accession>A0A370FIH4</accession>
<evidence type="ECO:0000313" key="5">
    <source>
        <dbReference type="Proteomes" id="UP000255265"/>
    </source>
</evidence>
<dbReference type="InterPro" id="IPR002645">
    <property type="entry name" value="STAS_dom"/>
</dbReference>
<dbReference type="Gene3D" id="3.30.750.24">
    <property type="entry name" value="STAS domain"/>
    <property type="match status" value="1"/>
</dbReference>
<sequence>MEISSHPAGHDVVVIALREANLDASNVREFKETVQALVGPTATRVVFDLQGVKFIDSSGLGALISCLRQLNARRGDLRLCNLTPTVQALLALMRMNRVFQIFPDRQDAIASFG</sequence>
<evidence type="ECO:0000256" key="1">
    <source>
        <dbReference type="ARBA" id="ARBA00009013"/>
    </source>
</evidence>
<comment type="similarity">
    <text evidence="1 2">Belongs to the anti-sigma-factor antagonist family.</text>
</comment>
<evidence type="ECO:0000259" key="3">
    <source>
        <dbReference type="PROSITE" id="PS50801"/>
    </source>
</evidence>
<organism evidence="4 5">
    <name type="scientific">Pseudacidovorax intermedius</name>
    <dbReference type="NCBI Taxonomy" id="433924"/>
    <lineage>
        <taxon>Bacteria</taxon>
        <taxon>Pseudomonadati</taxon>
        <taxon>Pseudomonadota</taxon>
        <taxon>Betaproteobacteria</taxon>
        <taxon>Burkholderiales</taxon>
        <taxon>Comamonadaceae</taxon>
        <taxon>Pseudacidovorax</taxon>
    </lineage>
</organism>
<gene>
    <name evidence="4" type="ORF">DFR41_103300</name>
</gene>
<name>A0A370FIH4_9BURK</name>
<dbReference type="PROSITE" id="PS50801">
    <property type="entry name" value="STAS"/>
    <property type="match status" value="1"/>
</dbReference>
<dbReference type="SUPFAM" id="SSF52091">
    <property type="entry name" value="SpoIIaa-like"/>
    <property type="match status" value="1"/>
</dbReference>
<reference evidence="4 5" key="1">
    <citation type="submission" date="2018-07" db="EMBL/GenBank/DDBJ databases">
        <title>Genomic Encyclopedia of Type Strains, Phase IV (KMG-IV): sequencing the most valuable type-strain genomes for metagenomic binning, comparative biology and taxonomic classification.</title>
        <authorList>
            <person name="Goeker M."/>
        </authorList>
    </citation>
    <scope>NUCLEOTIDE SEQUENCE [LARGE SCALE GENOMIC DNA]</scope>
    <source>
        <strain evidence="4 5">DSM 21352</strain>
    </source>
</reference>
<dbReference type="EMBL" id="QQAV01000003">
    <property type="protein sequence ID" value="RDI26143.1"/>
    <property type="molecule type" value="Genomic_DNA"/>
</dbReference>
<proteinExistence type="inferred from homology"/>
<dbReference type="InterPro" id="IPR003658">
    <property type="entry name" value="Anti-sigma_ant"/>
</dbReference>
<evidence type="ECO:0000256" key="2">
    <source>
        <dbReference type="RuleBase" id="RU003749"/>
    </source>
</evidence>
<evidence type="ECO:0000313" key="4">
    <source>
        <dbReference type="EMBL" id="RDI26143.1"/>
    </source>
</evidence>
<dbReference type="PANTHER" id="PTHR33495">
    <property type="entry name" value="ANTI-SIGMA FACTOR ANTAGONIST TM_1081-RELATED-RELATED"/>
    <property type="match status" value="1"/>
</dbReference>
<dbReference type="AlphaFoldDB" id="A0A370FIH4"/>
<dbReference type="OrthoDB" id="9796076at2"/>
<feature type="domain" description="STAS" evidence="3">
    <location>
        <begin position="13"/>
        <end position="112"/>
    </location>
</feature>
<dbReference type="InterPro" id="IPR036513">
    <property type="entry name" value="STAS_dom_sf"/>
</dbReference>
<dbReference type="RefSeq" id="WP_114802716.1">
    <property type="nucleotide sequence ID" value="NZ_QQAV01000003.1"/>
</dbReference>
<dbReference type="Proteomes" id="UP000255265">
    <property type="component" value="Unassembled WGS sequence"/>
</dbReference>
<dbReference type="PANTHER" id="PTHR33495:SF2">
    <property type="entry name" value="ANTI-SIGMA FACTOR ANTAGONIST TM_1081-RELATED"/>
    <property type="match status" value="1"/>
</dbReference>
<dbReference type="STRING" id="433924.NS331_18085"/>
<dbReference type="Pfam" id="PF01740">
    <property type="entry name" value="STAS"/>
    <property type="match status" value="1"/>
</dbReference>
<dbReference type="CDD" id="cd07043">
    <property type="entry name" value="STAS_anti-anti-sigma_factors"/>
    <property type="match status" value="1"/>
</dbReference>
<dbReference type="GO" id="GO:0043856">
    <property type="term" value="F:anti-sigma factor antagonist activity"/>
    <property type="evidence" value="ECO:0007669"/>
    <property type="project" value="InterPro"/>
</dbReference>
<comment type="caution">
    <text evidence="4">The sequence shown here is derived from an EMBL/GenBank/DDBJ whole genome shotgun (WGS) entry which is preliminary data.</text>
</comment>
<protein>
    <recommendedName>
        <fullName evidence="2">Anti-sigma factor antagonist</fullName>
    </recommendedName>
</protein>
<keyword evidence="5" id="KW-1185">Reference proteome</keyword>